<dbReference type="InterPro" id="IPR050281">
    <property type="entry name" value="Flavin_monoamine_oxidase"/>
</dbReference>
<dbReference type="GO" id="GO:0016491">
    <property type="term" value="F:oxidoreductase activity"/>
    <property type="evidence" value="ECO:0007669"/>
    <property type="project" value="UniProtKB-KW"/>
</dbReference>
<dbReference type="InterPro" id="IPR001613">
    <property type="entry name" value="Flavin_amine_oxidase"/>
</dbReference>
<feature type="binding site" evidence="3">
    <location>
        <begin position="31"/>
        <end position="32"/>
    </location>
    <ligand>
        <name>FAD</name>
        <dbReference type="ChEBI" id="CHEBI:57692"/>
    </ligand>
</feature>
<dbReference type="PANTHER" id="PTHR10742">
    <property type="entry name" value="FLAVIN MONOAMINE OXIDASE"/>
    <property type="match status" value="1"/>
</dbReference>
<protein>
    <recommendedName>
        <fullName evidence="4">Amine oxidase domain-containing protein</fullName>
    </recommendedName>
</protein>
<dbReference type="Gene3D" id="3.90.660.10">
    <property type="match status" value="1"/>
</dbReference>
<evidence type="ECO:0000256" key="1">
    <source>
        <dbReference type="ARBA" id="ARBA00001974"/>
    </source>
</evidence>
<reference evidence="6" key="1">
    <citation type="submission" date="2018-12" db="EMBL/GenBank/DDBJ databases">
        <title>Tengunoibacter tsumagoiensis gen. nov., sp. nov., Dictyobacter kobayashii sp. nov., D. alpinus sp. nov., and D. joshuensis sp. nov. and description of Dictyobacteraceae fam. nov. within the order Ktedonobacterales isolated from Tengu-no-mugimeshi.</title>
        <authorList>
            <person name="Wang C.M."/>
            <person name="Zheng Y."/>
            <person name="Sakai Y."/>
            <person name="Toyoda A."/>
            <person name="Minakuchi Y."/>
            <person name="Abe K."/>
            <person name="Yokota A."/>
            <person name="Yabe S."/>
        </authorList>
    </citation>
    <scope>NUCLEOTIDE SEQUENCE [LARGE SCALE GENOMIC DNA]</scope>
    <source>
        <strain evidence="6">Uno11</strain>
    </source>
</reference>
<keyword evidence="6" id="KW-1185">Reference proteome</keyword>
<evidence type="ECO:0000256" key="3">
    <source>
        <dbReference type="PIRSR" id="PIRSR601613-1"/>
    </source>
</evidence>
<feature type="domain" description="Amine oxidase" evidence="4">
    <location>
        <begin position="11"/>
        <end position="468"/>
    </location>
</feature>
<accession>A0A402AZ15</accession>
<dbReference type="Pfam" id="PF01593">
    <property type="entry name" value="Amino_oxidase"/>
    <property type="match status" value="1"/>
</dbReference>
<name>A0A402AZ15_9CHLR</name>
<evidence type="ECO:0000313" key="5">
    <source>
        <dbReference type="EMBL" id="GCE24350.1"/>
    </source>
</evidence>
<comment type="cofactor">
    <cofactor evidence="1">
        <name>FAD</name>
        <dbReference type="ChEBI" id="CHEBI:57692"/>
    </cofactor>
</comment>
<dbReference type="Proteomes" id="UP000287188">
    <property type="component" value="Unassembled WGS sequence"/>
</dbReference>
<evidence type="ECO:0000313" key="6">
    <source>
        <dbReference type="Proteomes" id="UP000287188"/>
    </source>
</evidence>
<organism evidence="5 6">
    <name type="scientific">Dictyobacter kobayashii</name>
    <dbReference type="NCBI Taxonomy" id="2014872"/>
    <lineage>
        <taxon>Bacteria</taxon>
        <taxon>Bacillati</taxon>
        <taxon>Chloroflexota</taxon>
        <taxon>Ktedonobacteria</taxon>
        <taxon>Ktedonobacterales</taxon>
        <taxon>Dictyobacteraceae</taxon>
        <taxon>Dictyobacter</taxon>
    </lineage>
</organism>
<sequence>MPQIAIVGAGIAGLNAALTLQDAGLSCAIYEASNRIGGRMHSDATTWDDGMVSELCGEFIDANHDTIHQLIKRFDLQTVELGQGRTAQAQSIMYFANRYCSSKELDRGFQALAPHLEQQVQEAGFPTTHAHFTETGFRLDHLSVYDWIEQYAEGGHNTPVGKLLDNACTGFYGLDSNEQSSLNLVYMFGTLDQEQDSITPRPMQGSSKIVGGNEQLPQAIARHLPKASIHLQHQLVALERKSDGSLILTFATTEGSIEVHCDHAILTLPFSTLRHIDYQRAGFDPLKQTAIQELGYGTISKLFLQFDQPYWYADGPWPHPNSGFIITDLDIQTLWDTSIGQGGSHGLLVDYTSGHRGAAYTPQAPYSTTADAATIQHYAQNCLRQLEPIFPGISSHYTGKAALSYPTGNPYLLGSYSCWRVGQYTRFGGYEGTRQGPIHFAGEHCSTDFQGYMEGAAREGARAAHEILQDINP</sequence>
<dbReference type="RefSeq" id="WP_126557575.1">
    <property type="nucleotide sequence ID" value="NZ_BIFS01000002.1"/>
</dbReference>
<dbReference type="InterPro" id="IPR002937">
    <property type="entry name" value="Amino_oxidase"/>
</dbReference>
<dbReference type="SUPFAM" id="SSF51905">
    <property type="entry name" value="FAD/NAD(P)-binding domain"/>
    <property type="match status" value="1"/>
</dbReference>
<gene>
    <name evidence="5" type="ORF">KDK_81500</name>
</gene>
<keyword evidence="2" id="KW-0560">Oxidoreductase</keyword>
<dbReference type="InterPro" id="IPR036188">
    <property type="entry name" value="FAD/NAD-bd_sf"/>
</dbReference>
<dbReference type="AlphaFoldDB" id="A0A402AZ15"/>
<evidence type="ECO:0000256" key="2">
    <source>
        <dbReference type="ARBA" id="ARBA00023002"/>
    </source>
</evidence>
<dbReference type="Gene3D" id="1.10.405.10">
    <property type="entry name" value="Guanine Nucleotide Dissociation Inhibitor, domain 1"/>
    <property type="match status" value="1"/>
</dbReference>
<dbReference type="EMBL" id="BIFS01000002">
    <property type="protein sequence ID" value="GCE24350.1"/>
    <property type="molecule type" value="Genomic_DNA"/>
</dbReference>
<dbReference type="PRINTS" id="PR00757">
    <property type="entry name" value="AMINEOXDASEF"/>
</dbReference>
<feature type="binding site" evidence="3">
    <location>
        <position position="351"/>
    </location>
    <ligand>
        <name>substrate</name>
    </ligand>
</feature>
<proteinExistence type="predicted"/>
<dbReference type="SUPFAM" id="SSF54373">
    <property type="entry name" value="FAD-linked reductases, C-terminal domain"/>
    <property type="match status" value="1"/>
</dbReference>
<dbReference type="Gene3D" id="3.50.50.60">
    <property type="entry name" value="FAD/NAD(P)-binding domain"/>
    <property type="match status" value="1"/>
</dbReference>
<dbReference type="PANTHER" id="PTHR10742:SF410">
    <property type="entry name" value="LYSINE-SPECIFIC HISTONE DEMETHYLASE 2"/>
    <property type="match status" value="1"/>
</dbReference>
<evidence type="ECO:0000259" key="4">
    <source>
        <dbReference type="Pfam" id="PF01593"/>
    </source>
</evidence>
<dbReference type="OrthoDB" id="25353at2"/>
<comment type="caution">
    <text evidence="5">The sequence shown here is derived from an EMBL/GenBank/DDBJ whole genome shotgun (WGS) entry which is preliminary data.</text>
</comment>